<gene>
    <name evidence="2" type="ORF">ACFSNB_03170</name>
</gene>
<feature type="domain" description="Putative exodeoxyribonuclease 8 PDDEXK-like" evidence="1">
    <location>
        <begin position="40"/>
        <end position="280"/>
    </location>
</feature>
<dbReference type="Proteomes" id="UP001597296">
    <property type="component" value="Unassembled WGS sequence"/>
</dbReference>
<evidence type="ECO:0000313" key="2">
    <source>
        <dbReference type="EMBL" id="MFD2232799.1"/>
    </source>
</evidence>
<evidence type="ECO:0000313" key="3">
    <source>
        <dbReference type="Proteomes" id="UP001597296"/>
    </source>
</evidence>
<protein>
    <submittedName>
        <fullName evidence="2">PD-(D/E)XK nuclease-like domain-containing protein</fullName>
    </submittedName>
</protein>
<comment type="caution">
    <text evidence="2">The sequence shown here is derived from an EMBL/GenBank/DDBJ whole genome shotgun (WGS) entry which is preliminary data.</text>
</comment>
<name>A0ABW5C6C5_9PROT</name>
<dbReference type="EMBL" id="JBHUIY010000004">
    <property type="protein sequence ID" value="MFD2232799.1"/>
    <property type="molecule type" value="Genomic_DNA"/>
</dbReference>
<dbReference type="Pfam" id="PF12684">
    <property type="entry name" value="DUF3799"/>
    <property type="match status" value="1"/>
</dbReference>
<dbReference type="Gene3D" id="3.90.320.10">
    <property type="match status" value="1"/>
</dbReference>
<keyword evidence="3" id="KW-1185">Reference proteome</keyword>
<dbReference type="InterPro" id="IPR024432">
    <property type="entry name" value="Put_RecE_PDDEXK-like_dom"/>
</dbReference>
<sequence>MTQLTTLDAARAAISAGGSGIYDMPDDVYHADPAPTPSLSASGMKRIIGECPAAFWWDNRRLNPGWKEETTKALSVGRAAHMWLLQGAEFEQRIAVMPAELDLRSNAGKAFAAQAEGEGKTLIRAKEFEAVKAMRDAAMRSDLVRLALSNGRAEQSLFWQDAETGVWLRCRPDWLPTVPVHVPDFKTTTSAHPDDFRRAVQDYGYHIQAAHTLDGIEAVTGTRPDSFFFIVQEKAPPYLCSICTLDDEAMMWGERLARRAIRLFARCLETGHWPGYDGGISTVGLPAYALKTLEGLEALGFFDAPEQKDMSYERAAE</sequence>
<dbReference type="InterPro" id="IPR011604">
    <property type="entry name" value="PDDEXK-like_dom_sf"/>
</dbReference>
<accession>A0ABW5C6C5</accession>
<reference evidence="3" key="1">
    <citation type="journal article" date="2019" name="Int. J. Syst. Evol. Microbiol.">
        <title>The Global Catalogue of Microorganisms (GCM) 10K type strain sequencing project: providing services to taxonomists for standard genome sequencing and annotation.</title>
        <authorList>
            <consortium name="The Broad Institute Genomics Platform"/>
            <consortium name="The Broad Institute Genome Sequencing Center for Infectious Disease"/>
            <person name="Wu L."/>
            <person name="Ma J."/>
        </authorList>
    </citation>
    <scope>NUCLEOTIDE SEQUENCE [LARGE SCALE GENOMIC DNA]</scope>
    <source>
        <strain evidence="3">KCTC 15012</strain>
    </source>
</reference>
<organism evidence="2 3">
    <name type="scientific">Phaeospirillum tilakii</name>
    <dbReference type="NCBI Taxonomy" id="741673"/>
    <lineage>
        <taxon>Bacteria</taxon>
        <taxon>Pseudomonadati</taxon>
        <taxon>Pseudomonadota</taxon>
        <taxon>Alphaproteobacteria</taxon>
        <taxon>Rhodospirillales</taxon>
        <taxon>Rhodospirillaceae</taxon>
        <taxon>Phaeospirillum</taxon>
    </lineage>
</organism>
<dbReference type="RefSeq" id="WP_377314439.1">
    <property type="nucleotide sequence ID" value="NZ_JBHUIY010000004.1"/>
</dbReference>
<proteinExistence type="predicted"/>
<evidence type="ECO:0000259" key="1">
    <source>
        <dbReference type="Pfam" id="PF12684"/>
    </source>
</evidence>